<dbReference type="SUPFAM" id="SSF54631">
    <property type="entry name" value="CBS-domain pair"/>
    <property type="match status" value="1"/>
</dbReference>
<gene>
    <name evidence="5" type="ORF">GCM10007103_30320</name>
</gene>
<dbReference type="CDD" id="cd00038">
    <property type="entry name" value="CAP_ED"/>
    <property type="match status" value="1"/>
</dbReference>
<dbReference type="SUPFAM" id="SSF51206">
    <property type="entry name" value="cAMP-binding domain-like"/>
    <property type="match status" value="1"/>
</dbReference>
<evidence type="ECO:0000259" key="4">
    <source>
        <dbReference type="PROSITE" id="PS51371"/>
    </source>
</evidence>
<dbReference type="SMART" id="SM00100">
    <property type="entry name" value="cNMP"/>
    <property type="match status" value="1"/>
</dbReference>
<dbReference type="RefSeq" id="WP_189605640.1">
    <property type="nucleotide sequence ID" value="NZ_BMXB01000017.1"/>
</dbReference>
<dbReference type="InterPro" id="IPR000644">
    <property type="entry name" value="CBS_dom"/>
</dbReference>
<dbReference type="InterPro" id="IPR000595">
    <property type="entry name" value="cNMP-bd_dom"/>
</dbReference>
<dbReference type="PROSITE" id="PS51371">
    <property type="entry name" value="CBS"/>
    <property type="match status" value="2"/>
</dbReference>
<accession>A0A918SKI4</accession>
<keyword evidence="6" id="KW-1185">Reference proteome</keyword>
<reference evidence="5" key="2">
    <citation type="submission" date="2020-09" db="EMBL/GenBank/DDBJ databases">
        <authorList>
            <person name="Sun Q."/>
            <person name="Kim S."/>
        </authorList>
    </citation>
    <scope>NUCLEOTIDE SEQUENCE</scope>
    <source>
        <strain evidence="5">KCTC 12719</strain>
    </source>
</reference>
<protein>
    <submittedName>
        <fullName evidence="5">Nucleotidyltransferase</fullName>
    </submittedName>
</protein>
<dbReference type="InterPro" id="IPR018821">
    <property type="entry name" value="DUF294_put_nucleoTrafse_sb-bd"/>
</dbReference>
<feature type="domain" description="CBS" evidence="4">
    <location>
        <begin position="238"/>
        <end position="297"/>
    </location>
</feature>
<evidence type="ECO:0000256" key="1">
    <source>
        <dbReference type="ARBA" id="ARBA00023122"/>
    </source>
</evidence>
<dbReference type="InterPro" id="IPR051257">
    <property type="entry name" value="Diverse_CBS-Domain"/>
</dbReference>
<keyword evidence="1 2" id="KW-0129">CBS domain</keyword>
<evidence type="ECO:0000259" key="3">
    <source>
        <dbReference type="PROSITE" id="PS50042"/>
    </source>
</evidence>
<dbReference type="PANTHER" id="PTHR43080:SF2">
    <property type="entry name" value="CBS DOMAIN-CONTAINING PROTEIN"/>
    <property type="match status" value="1"/>
</dbReference>
<dbReference type="SMART" id="SM00116">
    <property type="entry name" value="CBS"/>
    <property type="match status" value="2"/>
</dbReference>
<comment type="caution">
    <text evidence="5">The sequence shown here is derived from an EMBL/GenBank/DDBJ whole genome shotgun (WGS) entry which is preliminary data.</text>
</comment>
<reference evidence="5" key="1">
    <citation type="journal article" date="2014" name="Int. J. Syst. Evol. Microbiol.">
        <title>Complete genome sequence of Corynebacterium casei LMG S-19264T (=DSM 44701T), isolated from a smear-ripened cheese.</title>
        <authorList>
            <consortium name="US DOE Joint Genome Institute (JGI-PGF)"/>
            <person name="Walter F."/>
            <person name="Albersmeier A."/>
            <person name="Kalinowski J."/>
            <person name="Ruckert C."/>
        </authorList>
    </citation>
    <scope>NUCLEOTIDE SEQUENCE</scope>
    <source>
        <strain evidence="5">KCTC 12719</strain>
    </source>
</reference>
<dbReference type="InterPro" id="IPR018490">
    <property type="entry name" value="cNMP-bd_dom_sf"/>
</dbReference>
<dbReference type="InterPro" id="IPR046342">
    <property type="entry name" value="CBS_dom_sf"/>
</dbReference>
<dbReference type="CDD" id="cd05401">
    <property type="entry name" value="NT_GlnE_GlnD_like"/>
    <property type="match status" value="1"/>
</dbReference>
<dbReference type="PANTHER" id="PTHR43080">
    <property type="entry name" value="CBS DOMAIN-CONTAINING PROTEIN CBSX3, MITOCHONDRIAL"/>
    <property type="match status" value="1"/>
</dbReference>
<dbReference type="Proteomes" id="UP000610456">
    <property type="component" value="Unassembled WGS sequence"/>
</dbReference>
<dbReference type="InterPro" id="IPR005105">
    <property type="entry name" value="GlnD_Uridyltrans_N"/>
</dbReference>
<feature type="domain" description="CBS" evidence="4">
    <location>
        <begin position="174"/>
        <end position="230"/>
    </location>
</feature>
<name>A0A918SKI4_9FLAO</name>
<dbReference type="AlphaFoldDB" id="A0A918SKI4"/>
<evidence type="ECO:0000256" key="2">
    <source>
        <dbReference type="PROSITE-ProRule" id="PRU00703"/>
    </source>
</evidence>
<sequence length="640" mass="72844">MKNTIAARIADFLKGYPPFSLLNEDQLLAVSGEVKVIYLEKGKPVFKQGEKGHNLFYVVNKGAIALEKMNNSEVEAIDKCDEGDIFGLRPLFARENYLINARADEESIIYGISIENFKPIIEGNFRVADFLMQSFASNTRNPYSSENKGQLVSTIDNSIRQSSTNLFELQPAPITRKVVKVSPTTPIQKVAALMSEKRATAVLVVENDIPQGIITSEVFRDMIAGGNFGIQSSASQIMSSPVICYPKSITIAQAQITMMKHRIRHICITRDGTPNTKVIGILSEHNILVSEGHNPSILMRAIKNSDSTKELKKIRNKVTLLLKGYLENNIPLTHISRIIFELNDATIKRIIERCIKKIPSPPPANFAWLSLGSQGRKEQLLQTDQDNAIIFEDVPSENLEETRNYFLELARKVNKRLNIIGYDYCPVDTMARNSNWCRSLSEWKEHSAKWIDRSGNDELLLSSIFFDYDITYGDVTLSNRLSDHIFENIRDNKRFISFMGATALRNPSPVGFFRQFLVEQNGENKNTFDIKKRAITPITDAGRLLILHHQVKNISNTAERFEKLAQLEPNNKELFLSCSYTSKALLKFRTRQGLLHRDSGRYIQLANLTKEEKMKLKRCFKTIRDVQELIKYRFGISNYM</sequence>
<dbReference type="EMBL" id="BMXB01000017">
    <property type="protein sequence ID" value="GHA47323.1"/>
    <property type="molecule type" value="Genomic_DNA"/>
</dbReference>
<dbReference type="Pfam" id="PF00571">
    <property type="entry name" value="CBS"/>
    <property type="match status" value="2"/>
</dbReference>
<dbReference type="InterPro" id="IPR014710">
    <property type="entry name" value="RmlC-like_jellyroll"/>
</dbReference>
<evidence type="ECO:0000313" key="5">
    <source>
        <dbReference type="EMBL" id="GHA47323.1"/>
    </source>
</evidence>
<feature type="domain" description="Cyclic nucleotide-binding" evidence="3">
    <location>
        <begin position="18"/>
        <end position="138"/>
    </location>
</feature>
<dbReference type="Pfam" id="PF00027">
    <property type="entry name" value="cNMP_binding"/>
    <property type="match status" value="1"/>
</dbReference>
<dbReference type="Gene3D" id="2.60.120.10">
    <property type="entry name" value="Jelly Rolls"/>
    <property type="match status" value="1"/>
</dbReference>
<dbReference type="Pfam" id="PF03445">
    <property type="entry name" value="DUF294"/>
    <property type="match status" value="1"/>
</dbReference>
<dbReference type="Gene3D" id="3.10.580.10">
    <property type="entry name" value="CBS-domain"/>
    <property type="match status" value="1"/>
</dbReference>
<dbReference type="GO" id="GO:0008773">
    <property type="term" value="F:[protein-PII] uridylyltransferase activity"/>
    <property type="evidence" value="ECO:0007669"/>
    <property type="project" value="InterPro"/>
</dbReference>
<evidence type="ECO:0000313" key="6">
    <source>
        <dbReference type="Proteomes" id="UP000610456"/>
    </source>
</evidence>
<proteinExistence type="predicted"/>
<dbReference type="PROSITE" id="PS50042">
    <property type="entry name" value="CNMP_BINDING_3"/>
    <property type="match status" value="1"/>
</dbReference>
<organism evidence="5 6">
    <name type="scientific">Salinimicrobium marinum</name>
    <dbReference type="NCBI Taxonomy" id="680283"/>
    <lineage>
        <taxon>Bacteria</taxon>
        <taxon>Pseudomonadati</taxon>
        <taxon>Bacteroidota</taxon>
        <taxon>Flavobacteriia</taxon>
        <taxon>Flavobacteriales</taxon>
        <taxon>Flavobacteriaceae</taxon>
        <taxon>Salinimicrobium</taxon>
    </lineage>
</organism>
<dbReference type="Pfam" id="PF10335">
    <property type="entry name" value="DUF294_C"/>
    <property type="match status" value="1"/>
</dbReference>